<dbReference type="PANTHER" id="PTHR37422:SF23">
    <property type="entry name" value="TEICHURONIC ACID BIOSYNTHESIS PROTEIN TUAE"/>
    <property type="match status" value="1"/>
</dbReference>
<keyword evidence="2 5" id="KW-0812">Transmembrane</keyword>
<proteinExistence type="predicted"/>
<evidence type="ECO:0000256" key="5">
    <source>
        <dbReference type="SAM" id="Phobius"/>
    </source>
</evidence>
<dbReference type="EMBL" id="JAVIIW010000029">
    <property type="protein sequence ID" value="MDX8481241.1"/>
    <property type="molecule type" value="Genomic_DNA"/>
</dbReference>
<feature type="transmembrane region" description="Helical" evidence="5">
    <location>
        <begin position="155"/>
        <end position="173"/>
    </location>
</feature>
<organism evidence="7 8">
    <name type="scientific">Mesorhizobium album</name>
    <dbReference type="NCBI Taxonomy" id="3072314"/>
    <lineage>
        <taxon>Bacteria</taxon>
        <taxon>Pseudomonadati</taxon>
        <taxon>Pseudomonadota</taxon>
        <taxon>Alphaproteobacteria</taxon>
        <taxon>Hyphomicrobiales</taxon>
        <taxon>Phyllobacteriaceae</taxon>
        <taxon>Mesorhizobium</taxon>
    </lineage>
</organism>
<comment type="caution">
    <text evidence="7">The sequence shown here is derived from an EMBL/GenBank/DDBJ whole genome shotgun (WGS) entry which is preliminary data.</text>
</comment>
<comment type="subcellular location">
    <subcellularLocation>
        <location evidence="1">Membrane</location>
        <topology evidence="1">Multi-pass membrane protein</topology>
    </subcellularLocation>
</comment>
<evidence type="ECO:0000313" key="7">
    <source>
        <dbReference type="EMBL" id="MDX8481241.1"/>
    </source>
</evidence>
<dbReference type="RefSeq" id="WP_320289449.1">
    <property type="nucleotide sequence ID" value="NZ_JAVIIW010000029.1"/>
</dbReference>
<feature type="transmembrane region" description="Helical" evidence="5">
    <location>
        <begin position="364"/>
        <end position="385"/>
    </location>
</feature>
<feature type="transmembrane region" description="Helical" evidence="5">
    <location>
        <begin position="20"/>
        <end position="52"/>
    </location>
</feature>
<gene>
    <name evidence="7" type="ORF">RFN28_22665</name>
</gene>
<feature type="transmembrane region" description="Helical" evidence="5">
    <location>
        <begin position="122"/>
        <end position="143"/>
    </location>
</feature>
<keyword evidence="4 5" id="KW-0472">Membrane</keyword>
<feature type="transmembrane region" description="Helical" evidence="5">
    <location>
        <begin position="64"/>
        <end position="87"/>
    </location>
</feature>
<feature type="domain" description="O-antigen ligase-related" evidence="6">
    <location>
        <begin position="187"/>
        <end position="340"/>
    </location>
</feature>
<evidence type="ECO:0000313" key="8">
    <source>
        <dbReference type="Proteomes" id="UP001287059"/>
    </source>
</evidence>
<dbReference type="InterPro" id="IPR007016">
    <property type="entry name" value="O-antigen_ligase-rel_domated"/>
</dbReference>
<accession>A0ABU4Y2S5</accession>
<feature type="transmembrane region" description="Helical" evidence="5">
    <location>
        <begin position="93"/>
        <end position="110"/>
    </location>
</feature>
<evidence type="ECO:0000256" key="2">
    <source>
        <dbReference type="ARBA" id="ARBA00022692"/>
    </source>
</evidence>
<reference evidence="7 8" key="1">
    <citation type="submission" date="2023-08" db="EMBL/GenBank/DDBJ databases">
        <title>Implementing the SeqCode for naming new Mesorhizobium species isolated from Vachellia karroo root nodules.</title>
        <authorList>
            <person name="Van Lill M."/>
        </authorList>
    </citation>
    <scope>NUCLEOTIDE SEQUENCE [LARGE SCALE GENOMIC DNA]</scope>
    <source>
        <strain evidence="7 8">VK24D</strain>
    </source>
</reference>
<name>A0ABU4Y2S5_9HYPH</name>
<dbReference type="InterPro" id="IPR051533">
    <property type="entry name" value="WaaL-like"/>
</dbReference>
<keyword evidence="8" id="KW-1185">Reference proteome</keyword>
<dbReference type="Pfam" id="PF04932">
    <property type="entry name" value="Wzy_C"/>
    <property type="match status" value="1"/>
</dbReference>
<feature type="transmembrane region" description="Helical" evidence="5">
    <location>
        <begin position="230"/>
        <end position="250"/>
    </location>
</feature>
<evidence type="ECO:0000256" key="3">
    <source>
        <dbReference type="ARBA" id="ARBA00022989"/>
    </source>
</evidence>
<keyword evidence="7" id="KW-0436">Ligase</keyword>
<dbReference type="PANTHER" id="PTHR37422">
    <property type="entry name" value="TEICHURONIC ACID BIOSYNTHESIS PROTEIN TUAE"/>
    <property type="match status" value="1"/>
</dbReference>
<feature type="transmembrane region" description="Helical" evidence="5">
    <location>
        <begin position="202"/>
        <end position="218"/>
    </location>
</feature>
<feature type="transmembrane region" description="Helical" evidence="5">
    <location>
        <begin position="180"/>
        <end position="196"/>
    </location>
</feature>
<sequence length="428" mass="45319">MSPFTSLRRHLTPTQINTYFSILCFFSPPVLGSAVSFVFNGGAVWSVFLLALKRRQFNFDRPMLAMTAAIYAYCAAMVLASIVNGALGADLKYFLPLIVLLFFPISYSTWSITDKITLARIAVLASAAACCGALAIAVVQYHWIGTRAEGGAGNAIPFATVTCLAAMMCLAGALSGIVKGWKFLAAAALAGAVAIVYSGSRIIWVALPIAAIAILLINRRRFAGANLTRVLVIAGAACLVVAAIGFPVIMDRTDFLFSDWDALTTKGDHTTAIGLRVAMWEIGAKAFHEAPIFGHGISASRALMKQGFHDQFGMDQGFSHFHNGFLTALVEAGLLGALALAAIFAVAAWNAARVVRLSADPVERFGATMLIVTVITYIIGGMTGIIVGHDIFDSTLMVFLICGTYLASGRTVAPIGRSVPAVLSGQRP</sequence>
<evidence type="ECO:0000259" key="6">
    <source>
        <dbReference type="Pfam" id="PF04932"/>
    </source>
</evidence>
<evidence type="ECO:0000256" key="1">
    <source>
        <dbReference type="ARBA" id="ARBA00004141"/>
    </source>
</evidence>
<dbReference type="Proteomes" id="UP001287059">
    <property type="component" value="Unassembled WGS sequence"/>
</dbReference>
<keyword evidence="3 5" id="KW-1133">Transmembrane helix</keyword>
<dbReference type="GO" id="GO:0016874">
    <property type="term" value="F:ligase activity"/>
    <property type="evidence" value="ECO:0007669"/>
    <property type="project" value="UniProtKB-KW"/>
</dbReference>
<protein>
    <submittedName>
        <fullName evidence="7">O-antigen ligase family protein</fullName>
    </submittedName>
</protein>
<evidence type="ECO:0000256" key="4">
    <source>
        <dbReference type="ARBA" id="ARBA00023136"/>
    </source>
</evidence>
<feature type="transmembrane region" description="Helical" evidence="5">
    <location>
        <begin position="332"/>
        <end position="352"/>
    </location>
</feature>